<sequence>MNQYGRRLMEAWRALAPSECAQIPDPSYHFSTLGEEAQELIEEELATLILPPATSYLEGVGQTNAAKKAIEERVLADLMPATGGLPAVDPEQVLSGIGEPVDLDEYQAQQNDPLASFAQTIQQLQDHQNS</sequence>
<dbReference type="KEGG" id="tdf:H9L22_03300"/>
<gene>
    <name evidence="1" type="ORF">H9L22_03300</name>
</gene>
<proteinExistence type="predicted"/>
<evidence type="ECO:0000313" key="1">
    <source>
        <dbReference type="EMBL" id="QNP56471.1"/>
    </source>
</evidence>
<dbReference type="AlphaFoldDB" id="A0A7H0H7F5"/>
<dbReference type="Proteomes" id="UP000516117">
    <property type="component" value="Chromosome"/>
</dbReference>
<keyword evidence="2" id="KW-1185">Reference proteome</keyword>
<protein>
    <submittedName>
        <fullName evidence="1">TnpV protein</fullName>
    </submittedName>
</protein>
<dbReference type="EMBL" id="CP060789">
    <property type="protein sequence ID" value="QNP56471.1"/>
    <property type="molecule type" value="Genomic_DNA"/>
</dbReference>
<accession>A0A7H0H7F5</accession>
<dbReference type="RefSeq" id="WP_187721580.1">
    <property type="nucleotide sequence ID" value="NZ_BAABBL010000001.1"/>
</dbReference>
<organism evidence="1 2">
    <name type="scientific">Tessaracoccus defluvii</name>
    <dbReference type="NCBI Taxonomy" id="1285901"/>
    <lineage>
        <taxon>Bacteria</taxon>
        <taxon>Bacillati</taxon>
        <taxon>Actinomycetota</taxon>
        <taxon>Actinomycetes</taxon>
        <taxon>Propionibacteriales</taxon>
        <taxon>Propionibacteriaceae</taxon>
        <taxon>Tessaracoccus</taxon>
    </lineage>
</organism>
<name>A0A7H0H7F5_9ACTN</name>
<reference evidence="1 2" key="1">
    <citation type="submission" date="2020-08" db="EMBL/GenBank/DDBJ databases">
        <title>Genome sequence of Tessaracoccus defluvii JCM 17540T.</title>
        <authorList>
            <person name="Hyun D.-W."/>
            <person name="Bae J.-W."/>
        </authorList>
    </citation>
    <scope>NUCLEOTIDE SEQUENCE [LARGE SCALE GENOMIC DNA]</scope>
    <source>
        <strain evidence="1 2">JCM 17540</strain>
    </source>
</reference>
<evidence type="ECO:0000313" key="2">
    <source>
        <dbReference type="Proteomes" id="UP000516117"/>
    </source>
</evidence>